<dbReference type="OrthoDB" id="2538024at2759"/>
<reference evidence="2 3" key="1">
    <citation type="submission" date="2019-03" db="EMBL/GenBank/DDBJ databases">
        <title>Rhodosporidium diobovatum UCD-FST 08-225 genome sequencing, assembly, and annotation.</title>
        <authorList>
            <person name="Fakankun I.U."/>
            <person name="Fristensky B."/>
            <person name="Levin D.B."/>
        </authorList>
    </citation>
    <scope>NUCLEOTIDE SEQUENCE [LARGE SCALE GENOMIC DNA]</scope>
    <source>
        <strain evidence="2 3">UCD-FST 08-225</strain>
    </source>
</reference>
<feature type="compositionally biased region" description="Low complexity" evidence="1">
    <location>
        <begin position="1"/>
        <end position="36"/>
    </location>
</feature>
<keyword evidence="3" id="KW-1185">Reference proteome</keyword>
<evidence type="ECO:0000256" key="1">
    <source>
        <dbReference type="SAM" id="MobiDB-lite"/>
    </source>
</evidence>
<feature type="compositionally biased region" description="Low complexity" evidence="1">
    <location>
        <begin position="169"/>
        <end position="181"/>
    </location>
</feature>
<sequence length="257" mass="26781">MPSFALSSSGASESAPSTAAAVASKTPAAASASTSSGLPWTPARRDSFASTYSCGSSSAGSSTECGESSDEDEAVTPPVSPDLVPSLPHHVDLKGKGKELTDDDAFHLAALDFSLAEIAEDDEATGAWIQPIPVAAVPAPHPAPSRGTHPLPTAATTARTAFKPDAPDPHSAAQAAAAVRPAPQPSPPESISGADDEPRGRSRWPRLLWRSELDVDSLVVLKDYHERAIGEPLPVLKRGMRPRSVARWSRRMEDAGL</sequence>
<dbReference type="AlphaFoldDB" id="A0A5C5FWF4"/>
<feature type="region of interest" description="Disordered" evidence="1">
    <location>
        <begin position="160"/>
        <end position="202"/>
    </location>
</feature>
<dbReference type="EMBL" id="SOZI01000048">
    <property type="protein sequence ID" value="TNY21213.1"/>
    <property type="molecule type" value="Genomic_DNA"/>
</dbReference>
<protein>
    <submittedName>
        <fullName evidence="2">Uncharacterized protein</fullName>
    </submittedName>
</protein>
<gene>
    <name evidence="2" type="ORF">DMC30DRAFT_395500</name>
</gene>
<name>A0A5C5FWF4_9BASI</name>
<evidence type="ECO:0000313" key="2">
    <source>
        <dbReference type="EMBL" id="TNY21213.1"/>
    </source>
</evidence>
<feature type="region of interest" description="Disordered" evidence="1">
    <location>
        <begin position="1"/>
        <end position="97"/>
    </location>
</feature>
<dbReference type="Proteomes" id="UP000311382">
    <property type="component" value="Unassembled WGS sequence"/>
</dbReference>
<organism evidence="2 3">
    <name type="scientific">Rhodotorula diobovata</name>
    <dbReference type="NCBI Taxonomy" id="5288"/>
    <lineage>
        <taxon>Eukaryota</taxon>
        <taxon>Fungi</taxon>
        <taxon>Dikarya</taxon>
        <taxon>Basidiomycota</taxon>
        <taxon>Pucciniomycotina</taxon>
        <taxon>Microbotryomycetes</taxon>
        <taxon>Sporidiobolales</taxon>
        <taxon>Sporidiobolaceae</taxon>
        <taxon>Rhodotorula</taxon>
    </lineage>
</organism>
<feature type="compositionally biased region" description="Low complexity" evidence="1">
    <location>
        <begin position="48"/>
        <end position="66"/>
    </location>
</feature>
<proteinExistence type="predicted"/>
<accession>A0A5C5FWF4</accession>
<evidence type="ECO:0000313" key="3">
    <source>
        <dbReference type="Proteomes" id="UP000311382"/>
    </source>
</evidence>
<comment type="caution">
    <text evidence="2">The sequence shown here is derived from an EMBL/GenBank/DDBJ whole genome shotgun (WGS) entry which is preliminary data.</text>
</comment>